<dbReference type="AlphaFoldDB" id="A0A0W0ST38"/>
<dbReference type="RefSeq" id="WP_058440568.1">
    <property type="nucleotide sequence ID" value="NZ_CAAAHU010000015.1"/>
</dbReference>
<proteinExistence type="predicted"/>
<name>A0A0W0ST38_9GAMM</name>
<protein>
    <submittedName>
        <fullName evidence="1">Uncharacterized protein</fullName>
    </submittedName>
</protein>
<dbReference type="OrthoDB" id="5654298at2"/>
<reference evidence="1 2" key="1">
    <citation type="submission" date="2015-11" db="EMBL/GenBank/DDBJ databases">
        <title>Genomic analysis of 38 Legionella species identifies large and diverse effector repertoires.</title>
        <authorList>
            <person name="Burstein D."/>
            <person name="Amaro F."/>
            <person name="Zusman T."/>
            <person name="Lifshitz Z."/>
            <person name="Cohen O."/>
            <person name="Gilbert J.A."/>
            <person name="Pupko T."/>
            <person name="Shuman H.A."/>
            <person name="Segal G."/>
        </authorList>
    </citation>
    <scope>NUCLEOTIDE SEQUENCE [LARGE SCALE GENOMIC DNA]</scope>
    <source>
        <strain evidence="1 2">ATCC 43878</strain>
    </source>
</reference>
<gene>
    <name evidence="1" type="ORF">Lbru_0461</name>
</gene>
<sequence length="437" mass="50869">MTRFYKDFAQELVRYLPVATIANLTRTSKFNNQLFQPFLNKIKVCTTFLSHVVQGDPDQLVKLLTPTTTHLLFEKADIKDLRDRFFYNVSPYQLITFLCDDEMKKKILPLVPKHLEKKRIEQEAELDIGGADLVKMKDDPELIANQNFNGITEFKTQYVLSNQTIELIFPLLENKDGIIYYEDSSGIINFYYANRETQMVTLITPEINSEFEQIAFDKFKASFAAMENNSSRRSNDEEHQLIAQILRHTLKRKGICYECNGIKYQDSRTEFRLINAYRTCIRLYDEALQNGQWNKADDYWRKEVGKAQGYEIWVLQRLCELNRPFTLPLIQLDEFKRGFTVYNYQMNKEESLVSDGKLDANLGTHFAIYKGASWRASARNTGSWKVGISWSAAAPRLLLDLIAVCNFVKEAKENRMNHKKKEDSQGVIQHYVAQFLA</sequence>
<accession>A0A0W0ST38</accession>
<keyword evidence="2" id="KW-1185">Reference proteome</keyword>
<dbReference type="Proteomes" id="UP000054742">
    <property type="component" value="Unassembled WGS sequence"/>
</dbReference>
<dbReference type="EMBL" id="LNXV01000004">
    <property type="protein sequence ID" value="KTC86520.1"/>
    <property type="molecule type" value="Genomic_DNA"/>
</dbReference>
<evidence type="ECO:0000313" key="2">
    <source>
        <dbReference type="Proteomes" id="UP000054742"/>
    </source>
</evidence>
<organism evidence="1 2">
    <name type="scientific">Legionella brunensis</name>
    <dbReference type="NCBI Taxonomy" id="29422"/>
    <lineage>
        <taxon>Bacteria</taxon>
        <taxon>Pseudomonadati</taxon>
        <taxon>Pseudomonadota</taxon>
        <taxon>Gammaproteobacteria</taxon>
        <taxon>Legionellales</taxon>
        <taxon>Legionellaceae</taxon>
        <taxon>Legionella</taxon>
    </lineage>
</organism>
<comment type="caution">
    <text evidence="1">The sequence shown here is derived from an EMBL/GenBank/DDBJ whole genome shotgun (WGS) entry which is preliminary data.</text>
</comment>
<evidence type="ECO:0000313" key="1">
    <source>
        <dbReference type="EMBL" id="KTC86520.1"/>
    </source>
</evidence>
<dbReference type="PATRIC" id="fig|29422.6.peg.481"/>